<evidence type="ECO:0000256" key="3">
    <source>
        <dbReference type="ARBA" id="ARBA00022801"/>
    </source>
</evidence>
<organism evidence="8 9">
    <name type="scientific">Hathewaya proteolytica DSM 3090</name>
    <dbReference type="NCBI Taxonomy" id="1121331"/>
    <lineage>
        <taxon>Bacteria</taxon>
        <taxon>Bacillati</taxon>
        <taxon>Bacillota</taxon>
        <taxon>Clostridia</taxon>
        <taxon>Eubacteriales</taxon>
        <taxon>Clostridiaceae</taxon>
        <taxon>Hathewaya</taxon>
    </lineage>
</organism>
<accession>A0A1M6SCK3</accession>
<dbReference type="PROSITE" id="PS51747">
    <property type="entry name" value="CYT_DCMP_DEAMINASES_2"/>
    <property type="match status" value="1"/>
</dbReference>
<protein>
    <recommendedName>
        <fullName evidence="6">tRNA-specific adenosine deaminase</fullName>
        <ecNumber evidence="6">3.5.4.33</ecNumber>
    </recommendedName>
</protein>
<comment type="subunit">
    <text evidence="6">Homodimer.</text>
</comment>
<dbReference type="InterPro" id="IPR016193">
    <property type="entry name" value="Cytidine_deaminase-like"/>
</dbReference>
<dbReference type="PANTHER" id="PTHR11079">
    <property type="entry name" value="CYTOSINE DEAMINASE FAMILY MEMBER"/>
    <property type="match status" value="1"/>
</dbReference>
<dbReference type="HAMAP" id="MF_00972">
    <property type="entry name" value="tRNA_aden_deaminase"/>
    <property type="match status" value="1"/>
</dbReference>
<feature type="binding site" evidence="6">
    <location>
        <position position="86"/>
    </location>
    <ligand>
        <name>Zn(2+)</name>
        <dbReference type="ChEBI" id="CHEBI:29105"/>
        <note>catalytic</note>
    </ligand>
</feature>
<evidence type="ECO:0000313" key="8">
    <source>
        <dbReference type="EMBL" id="SHK42267.1"/>
    </source>
</evidence>
<keyword evidence="4 6" id="KW-0862">Zinc</keyword>
<comment type="similarity">
    <text evidence="6">Belongs to the cytidine and deoxycytidylate deaminase family.</text>
</comment>
<name>A0A1M6SCK3_9CLOT</name>
<proteinExistence type="inferred from homology"/>
<dbReference type="GO" id="GO:0008270">
    <property type="term" value="F:zinc ion binding"/>
    <property type="evidence" value="ECO:0007669"/>
    <property type="project" value="UniProtKB-UniRule"/>
</dbReference>
<dbReference type="GO" id="GO:0052717">
    <property type="term" value="F:tRNA-specific adenosine-34 deaminase activity"/>
    <property type="evidence" value="ECO:0007669"/>
    <property type="project" value="UniProtKB-UniRule"/>
</dbReference>
<evidence type="ECO:0000256" key="5">
    <source>
        <dbReference type="ARBA" id="ARBA00048045"/>
    </source>
</evidence>
<dbReference type="GO" id="GO:0002100">
    <property type="term" value="P:tRNA wobble adenosine to inosine editing"/>
    <property type="evidence" value="ECO:0007669"/>
    <property type="project" value="UniProtKB-UniRule"/>
</dbReference>
<dbReference type="STRING" id="1121331.SAMN02745248_02507"/>
<keyword evidence="3 6" id="KW-0378">Hydrolase</keyword>
<dbReference type="InterPro" id="IPR028883">
    <property type="entry name" value="tRNA_aden_deaminase"/>
</dbReference>
<dbReference type="CDD" id="cd01285">
    <property type="entry name" value="nucleoside_deaminase"/>
    <property type="match status" value="1"/>
</dbReference>
<sequence>MCTDDYFMNIALEEAKQAFQGDEIPVGAVIVKGDRIISRAHNMKEELKDPTAHAEILSIREACRVLDNWRLTECRMYVTVEPCAMCASAICQSRIAKIYIGTFNEKCGACGSVANFMDFGFMDGFTEVKWMYHSGCENIMVDFFKKRRYKPSSQST</sequence>
<dbReference type="EMBL" id="FRAD01000027">
    <property type="protein sequence ID" value="SHK42267.1"/>
    <property type="molecule type" value="Genomic_DNA"/>
</dbReference>
<dbReference type="InterPro" id="IPR002125">
    <property type="entry name" value="CMP_dCMP_dom"/>
</dbReference>
<comment type="function">
    <text evidence="6">Catalyzes the deamination of adenosine to inosine at the wobble position 34 of tRNA(Arg2).</text>
</comment>
<evidence type="ECO:0000256" key="4">
    <source>
        <dbReference type="ARBA" id="ARBA00022833"/>
    </source>
</evidence>
<keyword evidence="9" id="KW-1185">Reference proteome</keyword>
<feature type="domain" description="CMP/dCMP-type deaminase" evidence="7">
    <location>
        <begin position="2"/>
        <end position="138"/>
    </location>
</feature>
<feature type="active site" description="Proton donor" evidence="6">
    <location>
        <position position="55"/>
    </location>
</feature>
<evidence type="ECO:0000259" key="7">
    <source>
        <dbReference type="PROSITE" id="PS51747"/>
    </source>
</evidence>
<feature type="binding site" evidence="6">
    <location>
        <position position="53"/>
    </location>
    <ligand>
        <name>Zn(2+)</name>
        <dbReference type="ChEBI" id="CHEBI:29105"/>
        <note>catalytic</note>
    </ligand>
</feature>
<gene>
    <name evidence="6" type="primary">tadA</name>
    <name evidence="8" type="ORF">SAMN02745248_02507</name>
</gene>
<dbReference type="PANTHER" id="PTHR11079:SF202">
    <property type="entry name" value="TRNA-SPECIFIC ADENOSINE DEAMINASE"/>
    <property type="match status" value="1"/>
</dbReference>
<dbReference type="RefSeq" id="WP_072904407.1">
    <property type="nucleotide sequence ID" value="NZ_FRAD01000027.1"/>
</dbReference>
<dbReference type="Proteomes" id="UP000183952">
    <property type="component" value="Unassembled WGS sequence"/>
</dbReference>
<evidence type="ECO:0000256" key="2">
    <source>
        <dbReference type="ARBA" id="ARBA00022723"/>
    </source>
</evidence>
<dbReference type="OrthoDB" id="9802676at2"/>
<dbReference type="Pfam" id="PF00383">
    <property type="entry name" value="dCMP_cyt_deam_1"/>
    <property type="match status" value="1"/>
</dbReference>
<dbReference type="SUPFAM" id="SSF53927">
    <property type="entry name" value="Cytidine deaminase-like"/>
    <property type="match status" value="1"/>
</dbReference>
<dbReference type="AlphaFoldDB" id="A0A1M6SCK3"/>
<dbReference type="EC" id="3.5.4.33" evidence="6"/>
<comment type="cofactor">
    <cofactor evidence="6">
        <name>Zn(2+)</name>
        <dbReference type="ChEBI" id="CHEBI:29105"/>
    </cofactor>
    <text evidence="6">Binds 1 zinc ion per subunit.</text>
</comment>
<evidence type="ECO:0000256" key="1">
    <source>
        <dbReference type="ARBA" id="ARBA00022694"/>
    </source>
</evidence>
<feature type="binding site" evidence="6">
    <location>
        <position position="83"/>
    </location>
    <ligand>
        <name>Zn(2+)</name>
        <dbReference type="ChEBI" id="CHEBI:29105"/>
        <note>catalytic</note>
    </ligand>
</feature>
<dbReference type="Gene3D" id="3.40.140.10">
    <property type="entry name" value="Cytidine Deaminase, domain 2"/>
    <property type="match status" value="1"/>
</dbReference>
<keyword evidence="2 6" id="KW-0479">Metal-binding</keyword>
<comment type="catalytic activity">
    <reaction evidence="5 6">
        <text>adenosine(34) in tRNA + H2O + H(+) = inosine(34) in tRNA + NH4(+)</text>
        <dbReference type="Rhea" id="RHEA:43168"/>
        <dbReference type="Rhea" id="RHEA-COMP:10373"/>
        <dbReference type="Rhea" id="RHEA-COMP:10374"/>
        <dbReference type="ChEBI" id="CHEBI:15377"/>
        <dbReference type="ChEBI" id="CHEBI:15378"/>
        <dbReference type="ChEBI" id="CHEBI:28938"/>
        <dbReference type="ChEBI" id="CHEBI:74411"/>
        <dbReference type="ChEBI" id="CHEBI:82852"/>
        <dbReference type="EC" id="3.5.4.33"/>
    </reaction>
</comment>
<evidence type="ECO:0000313" key="9">
    <source>
        <dbReference type="Proteomes" id="UP000183952"/>
    </source>
</evidence>
<evidence type="ECO:0000256" key="6">
    <source>
        <dbReference type="HAMAP-Rule" id="MF_00972"/>
    </source>
</evidence>
<reference evidence="8 9" key="1">
    <citation type="submission" date="2016-11" db="EMBL/GenBank/DDBJ databases">
        <authorList>
            <person name="Jaros S."/>
            <person name="Januszkiewicz K."/>
            <person name="Wedrychowicz H."/>
        </authorList>
    </citation>
    <scope>NUCLEOTIDE SEQUENCE [LARGE SCALE GENOMIC DNA]</scope>
    <source>
        <strain evidence="8 9">DSM 3090</strain>
    </source>
</reference>
<keyword evidence="1 6" id="KW-0819">tRNA processing</keyword>